<proteinExistence type="predicted"/>
<accession>A0A916NMY5</accession>
<dbReference type="AlphaFoldDB" id="A0A916NMY5"/>
<reference evidence="6" key="1">
    <citation type="submission" date="2021-04" db="EMBL/GenBank/DDBJ databases">
        <authorList>
            <person name="Rodrigo-Torres L."/>
            <person name="Arahal R. D."/>
            <person name="Lucena T."/>
        </authorList>
    </citation>
    <scope>NUCLEOTIDE SEQUENCE</scope>
    <source>
        <strain evidence="6">CECT 9275</strain>
    </source>
</reference>
<evidence type="ECO:0000256" key="3">
    <source>
        <dbReference type="ARBA" id="ARBA00022777"/>
    </source>
</evidence>
<dbReference type="InterPro" id="IPR001206">
    <property type="entry name" value="Diacylglycerol_kinase_cat_dom"/>
</dbReference>
<dbReference type="PANTHER" id="PTHR12358:SF106">
    <property type="entry name" value="LIPID KINASE YEGS"/>
    <property type="match status" value="1"/>
</dbReference>
<dbReference type="Proteomes" id="UP000680038">
    <property type="component" value="Unassembled WGS sequence"/>
</dbReference>
<dbReference type="GO" id="GO:0016301">
    <property type="term" value="F:kinase activity"/>
    <property type="evidence" value="ECO:0007669"/>
    <property type="project" value="UniProtKB-KW"/>
</dbReference>
<dbReference type="PANTHER" id="PTHR12358">
    <property type="entry name" value="SPHINGOSINE KINASE"/>
    <property type="match status" value="1"/>
</dbReference>
<evidence type="ECO:0000256" key="1">
    <source>
        <dbReference type="ARBA" id="ARBA00022679"/>
    </source>
</evidence>
<evidence type="ECO:0000256" key="2">
    <source>
        <dbReference type="ARBA" id="ARBA00022741"/>
    </source>
</evidence>
<dbReference type="EC" id="2.7.1.-" evidence="6"/>
<dbReference type="SUPFAM" id="SSF111331">
    <property type="entry name" value="NAD kinase/diacylglycerol kinase-like"/>
    <property type="match status" value="1"/>
</dbReference>
<name>A0A916NMY5_9BACT</name>
<dbReference type="InterPro" id="IPR016064">
    <property type="entry name" value="NAD/diacylglycerol_kinase_sf"/>
</dbReference>
<dbReference type="SMART" id="SM00046">
    <property type="entry name" value="DAGKc"/>
    <property type="match status" value="1"/>
</dbReference>
<dbReference type="Pfam" id="PF00781">
    <property type="entry name" value="DAGK_cat"/>
    <property type="match status" value="1"/>
</dbReference>
<dbReference type="PROSITE" id="PS50146">
    <property type="entry name" value="DAGK"/>
    <property type="match status" value="1"/>
</dbReference>
<dbReference type="InterPro" id="IPR017438">
    <property type="entry name" value="ATP-NAD_kinase_N"/>
</dbReference>
<organism evidence="6 7">
    <name type="scientific">Dyadobacter helix</name>
    <dbReference type="NCBI Taxonomy" id="2822344"/>
    <lineage>
        <taxon>Bacteria</taxon>
        <taxon>Pseudomonadati</taxon>
        <taxon>Bacteroidota</taxon>
        <taxon>Cytophagia</taxon>
        <taxon>Cytophagales</taxon>
        <taxon>Spirosomataceae</taxon>
        <taxon>Dyadobacter</taxon>
    </lineage>
</organism>
<protein>
    <submittedName>
        <fullName evidence="6">Lipid kinase YtlR</fullName>
        <ecNumber evidence="6">2.7.1.-</ecNumber>
    </submittedName>
</protein>
<dbReference type="Gene3D" id="3.40.50.10330">
    <property type="entry name" value="Probable inorganic polyphosphate/atp-NAD kinase, domain 1"/>
    <property type="match status" value="1"/>
</dbReference>
<dbReference type="Gene3D" id="2.60.200.40">
    <property type="match status" value="1"/>
</dbReference>
<dbReference type="RefSeq" id="WP_215240892.1">
    <property type="nucleotide sequence ID" value="NZ_CAJRAF010000002.1"/>
</dbReference>
<keyword evidence="4" id="KW-0067">ATP-binding</keyword>
<keyword evidence="3 6" id="KW-0418">Kinase</keyword>
<dbReference type="GO" id="GO:0005524">
    <property type="term" value="F:ATP binding"/>
    <property type="evidence" value="ECO:0007669"/>
    <property type="project" value="UniProtKB-KW"/>
</dbReference>
<dbReference type="Pfam" id="PF19279">
    <property type="entry name" value="YegS_C"/>
    <property type="match status" value="1"/>
</dbReference>
<evidence type="ECO:0000256" key="4">
    <source>
        <dbReference type="ARBA" id="ARBA00022840"/>
    </source>
</evidence>
<dbReference type="InterPro" id="IPR050187">
    <property type="entry name" value="Lipid_Phosphate_FormReg"/>
</dbReference>
<keyword evidence="2" id="KW-0547">Nucleotide-binding</keyword>
<dbReference type="GO" id="GO:0005886">
    <property type="term" value="C:plasma membrane"/>
    <property type="evidence" value="ECO:0007669"/>
    <property type="project" value="TreeGrafter"/>
</dbReference>
<sequence>MDKPSYLFILNPNSGTSTGKNALFTSQSIERLAKKNNVHAEIIFTESQGHATLLTRDNLDKTNWQAIVAIGGDGTVNEIARSLVLTDTPLGILPMGSGNGLARHLGIPLQLEAALHKLFRGTVHTIDSALLNDIPFFCTAGIGFDAYVGKLFSEQKIRGLATYMNVSFRSYWDYQPQQIKLNGVTQEVFSLTFANAGQYGNNAWVAPQASLQDGQLDICTIRTFPKWYGTSLVYRLFTRQLKDSDYITYHRTTDATIETSAPPLIHYDGEPLQLDVDHFTVKIRPASLKIVL</sequence>
<keyword evidence="7" id="KW-1185">Reference proteome</keyword>
<feature type="domain" description="DAGKc" evidence="5">
    <location>
        <begin position="1"/>
        <end position="135"/>
    </location>
</feature>
<keyword evidence="1 6" id="KW-0808">Transferase</keyword>
<dbReference type="InterPro" id="IPR045540">
    <property type="entry name" value="YegS/DAGK_C"/>
</dbReference>
<dbReference type="EMBL" id="CAJRAF010000002">
    <property type="protein sequence ID" value="CAG5009551.1"/>
    <property type="molecule type" value="Genomic_DNA"/>
</dbReference>
<evidence type="ECO:0000259" key="5">
    <source>
        <dbReference type="PROSITE" id="PS50146"/>
    </source>
</evidence>
<gene>
    <name evidence="6" type="primary">ytlR</name>
    <name evidence="6" type="ORF">DYBT9275_04523</name>
</gene>
<comment type="caution">
    <text evidence="6">The sequence shown here is derived from an EMBL/GenBank/DDBJ whole genome shotgun (WGS) entry which is preliminary data.</text>
</comment>
<evidence type="ECO:0000313" key="7">
    <source>
        <dbReference type="Proteomes" id="UP000680038"/>
    </source>
</evidence>
<evidence type="ECO:0000313" key="6">
    <source>
        <dbReference type="EMBL" id="CAG5009551.1"/>
    </source>
</evidence>